<dbReference type="EC" id="2.7.6.1" evidence="1"/>
<dbReference type="SUPFAM" id="SSF53271">
    <property type="entry name" value="PRTase-like"/>
    <property type="match status" value="2"/>
</dbReference>
<dbReference type="GO" id="GO:0006164">
    <property type="term" value="P:purine nucleotide biosynthetic process"/>
    <property type="evidence" value="ECO:0007669"/>
    <property type="project" value="TreeGrafter"/>
</dbReference>
<dbReference type="EMBL" id="LBXD01000014">
    <property type="protein sequence ID" value="KKR23536.1"/>
    <property type="molecule type" value="Genomic_DNA"/>
</dbReference>
<dbReference type="GO" id="GO:0002189">
    <property type="term" value="C:ribose phosphate diphosphokinase complex"/>
    <property type="evidence" value="ECO:0007669"/>
    <property type="project" value="TreeGrafter"/>
</dbReference>
<keyword evidence="3" id="KW-0547">Nucleotide-binding</keyword>
<sequence>MTHSTNGDSGQSNFSQNGGLTLVPMPGFEGLADSIKSIIESKPRSTKIDIATPIISSRPSGEPFVILQKDHIGGHDCMILTSGPGTREKLVDTMLVLGYLVGRKARRINLISGYLPLSRSDKDEGTTELALLPMIISWLVSASFGELRRIVSCNLHSPQSVMAGRPGFITEISMVRRVLKRALIDVRSLFPDKLVTLLLPDENAQKRFELEIARVKKETGVEFSIICAQKRHLGDKTKIVGLSGDVDHINGSIIISLDDEVSTLGTTVEAISFIREKYVFGEFLAVAVHGVLSGSATEILDDVNSPISKLYLTDTIPLHNRPRVARLIENKRIIVVSWENDLAEVIDHLHWDESIREIR</sequence>
<evidence type="ECO:0000256" key="4">
    <source>
        <dbReference type="ARBA" id="ARBA00022777"/>
    </source>
</evidence>
<dbReference type="GO" id="GO:0004749">
    <property type="term" value="F:ribose phosphate diphosphokinase activity"/>
    <property type="evidence" value="ECO:0007669"/>
    <property type="project" value="UniProtKB-EC"/>
</dbReference>
<evidence type="ECO:0000256" key="5">
    <source>
        <dbReference type="ARBA" id="ARBA00022840"/>
    </source>
</evidence>
<evidence type="ECO:0000256" key="2">
    <source>
        <dbReference type="ARBA" id="ARBA00022679"/>
    </source>
</evidence>
<keyword evidence="5" id="KW-0067">ATP-binding</keyword>
<proteinExistence type="predicted"/>
<dbReference type="AlphaFoldDB" id="A0A0G0PEE1"/>
<organism evidence="6 7">
    <name type="scientific">Candidatus Yanofskybacteria bacterium GW2011_GWD2_39_48</name>
    <dbReference type="NCBI Taxonomy" id="1619031"/>
    <lineage>
        <taxon>Bacteria</taxon>
        <taxon>Candidatus Yanofskyibacteriota</taxon>
    </lineage>
</organism>
<evidence type="ECO:0000256" key="3">
    <source>
        <dbReference type="ARBA" id="ARBA00022741"/>
    </source>
</evidence>
<dbReference type="GO" id="GO:0005737">
    <property type="term" value="C:cytoplasm"/>
    <property type="evidence" value="ECO:0007669"/>
    <property type="project" value="TreeGrafter"/>
</dbReference>
<gene>
    <name evidence="6" type="ORF">UT53_C0014G0009</name>
</gene>
<keyword evidence="2" id="KW-0808">Transferase</keyword>
<protein>
    <recommendedName>
        <fullName evidence="1">ribose-phosphate diphosphokinase</fullName>
        <ecNumber evidence="1">2.7.6.1</ecNumber>
    </recommendedName>
</protein>
<dbReference type="Proteomes" id="UP000034764">
    <property type="component" value="Unassembled WGS sequence"/>
</dbReference>
<dbReference type="Pfam" id="PF14572">
    <property type="entry name" value="Pribosyl_synth"/>
    <property type="match status" value="1"/>
</dbReference>
<name>A0A0G0PEE1_9BACT</name>
<dbReference type="InterPro" id="IPR029057">
    <property type="entry name" value="PRTase-like"/>
</dbReference>
<dbReference type="GO" id="GO:0005524">
    <property type="term" value="F:ATP binding"/>
    <property type="evidence" value="ECO:0007669"/>
    <property type="project" value="UniProtKB-KW"/>
</dbReference>
<dbReference type="PANTHER" id="PTHR10210">
    <property type="entry name" value="RIBOSE-PHOSPHATE DIPHOSPHOKINASE FAMILY MEMBER"/>
    <property type="match status" value="1"/>
</dbReference>
<dbReference type="InterPro" id="IPR005946">
    <property type="entry name" value="Rib-P_diPkinase"/>
</dbReference>
<evidence type="ECO:0000313" key="7">
    <source>
        <dbReference type="Proteomes" id="UP000034764"/>
    </source>
</evidence>
<reference evidence="6 7" key="1">
    <citation type="journal article" date="2015" name="Nature">
        <title>rRNA introns, odd ribosomes, and small enigmatic genomes across a large radiation of phyla.</title>
        <authorList>
            <person name="Brown C.T."/>
            <person name="Hug L.A."/>
            <person name="Thomas B.C."/>
            <person name="Sharon I."/>
            <person name="Castelle C.J."/>
            <person name="Singh A."/>
            <person name="Wilkins M.J."/>
            <person name="Williams K.H."/>
            <person name="Banfield J.F."/>
        </authorList>
    </citation>
    <scope>NUCLEOTIDE SEQUENCE [LARGE SCALE GENOMIC DNA]</scope>
</reference>
<dbReference type="PANTHER" id="PTHR10210:SF32">
    <property type="entry name" value="RIBOSE-PHOSPHATE PYROPHOSPHOKINASE 2"/>
    <property type="match status" value="1"/>
</dbReference>
<accession>A0A0G0PEE1</accession>
<evidence type="ECO:0000256" key="1">
    <source>
        <dbReference type="ARBA" id="ARBA00013247"/>
    </source>
</evidence>
<evidence type="ECO:0000313" key="6">
    <source>
        <dbReference type="EMBL" id="KKR23536.1"/>
    </source>
</evidence>
<comment type="caution">
    <text evidence="6">The sequence shown here is derived from an EMBL/GenBank/DDBJ whole genome shotgun (WGS) entry which is preliminary data.</text>
</comment>
<dbReference type="GO" id="GO:0016301">
    <property type="term" value="F:kinase activity"/>
    <property type="evidence" value="ECO:0007669"/>
    <property type="project" value="UniProtKB-KW"/>
</dbReference>
<dbReference type="GO" id="GO:0000287">
    <property type="term" value="F:magnesium ion binding"/>
    <property type="evidence" value="ECO:0007669"/>
    <property type="project" value="InterPro"/>
</dbReference>
<dbReference type="Gene3D" id="3.40.50.2020">
    <property type="match status" value="2"/>
</dbReference>
<dbReference type="GO" id="GO:0006015">
    <property type="term" value="P:5-phosphoribose 1-diphosphate biosynthetic process"/>
    <property type="evidence" value="ECO:0007669"/>
    <property type="project" value="TreeGrafter"/>
</dbReference>
<keyword evidence="4" id="KW-0418">Kinase</keyword>